<dbReference type="PIRSF" id="PIRSF018266">
    <property type="entry name" value="FecR"/>
    <property type="match status" value="1"/>
</dbReference>
<evidence type="ECO:0008006" key="6">
    <source>
        <dbReference type="Google" id="ProtNLM"/>
    </source>
</evidence>
<keyword evidence="5" id="KW-1185">Reference proteome</keyword>
<gene>
    <name evidence="4" type="ORF">GCM10011379_14570</name>
</gene>
<feature type="domain" description="FecR protein" evidence="2">
    <location>
        <begin position="167"/>
        <end position="262"/>
    </location>
</feature>
<dbReference type="FunFam" id="2.60.120.1440:FF:000001">
    <property type="entry name" value="Putative anti-sigma factor"/>
    <property type="match status" value="1"/>
</dbReference>
<dbReference type="InterPro" id="IPR012373">
    <property type="entry name" value="Ferrdict_sens_TM"/>
</dbReference>
<dbReference type="Gene3D" id="3.55.50.30">
    <property type="match status" value="1"/>
</dbReference>
<keyword evidence="1" id="KW-0472">Membrane</keyword>
<feature type="domain" description="Protein FecR C-terminal" evidence="3">
    <location>
        <begin position="309"/>
        <end position="375"/>
    </location>
</feature>
<reference evidence="4" key="1">
    <citation type="journal article" date="2014" name="Int. J. Syst. Evol. Microbiol.">
        <title>Complete genome sequence of Corynebacterium casei LMG S-19264T (=DSM 44701T), isolated from a smear-ripened cheese.</title>
        <authorList>
            <consortium name="US DOE Joint Genome Institute (JGI-PGF)"/>
            <person name="Walter F."/>
            <person name="Albersmeier A."/>
            <person name="Kalinowski J."/>
            <person name="Ruckert C."/>
        </authorList>
    </citation>
    <scope>NUCLEOTIDE SEQUENCE</scope>
    <source>
        <strain evidence="4">CGMCC 1.15290</strain>
    </source>
</reference>
<name>A0A917MTP4_9BACT</name>
<evidence type="ECO:0000313" key="5">
    <source>
        <dbReference type="Proteomes" id="UP000627292"/>
    </source>
</evidence>
<dbReference type="InterPro" id="IPR006860">
    <property type="entry name" value="FecR"/>
</dbReference>
<organism evidence="4 5">
    <name type="scientific">Filimonas zeae</name>
    <dbReference type="NCBI Taxonomy" id="1737353"/>
    <lineage>
        <taxon>Bacteria</taxon>
        <taxon>Pseudomonadati</taxon>
        <taxon>Bacteroidota</taxon>
        <taxon>Chitinophagia</taxon>
        <taxon>Chitinophagales</taxon>
        <taxon>Chitinophagaceae</taxon>
        <taxon>Filimonas</taxon>
    </lineage>
</organism>
<feature type="transmembrane region" description="Helical" evidence="1">
    <location>
        <begin position="74"/>
        <end position="94"/>
    </location>
</feature>
<sequence>MSATGNTIQQLLQKPELTPEEDAQLRTLLESDFRENLRHAQPADTTVSQRILARLHTQMAAEAVVKPLVTRSRFYRVAAAASLLLLATGTWWFAFRKTSQQPGITAVQTITPGSNGAVLTLANGQQITLDSLGNGVVADENGTSVLLQNNQLQYRNTTGATAIAYNTLATPRSRQFQLVLPDGTRVWLNAASSIRYPVAFTGIERKVEITGEVYMEVTPQPAAPFIVSTGNMQVQVLGTAFNINAYTDEAAVTTTLTQGSVRVKLADTATIVMPVLLKPGQQAALANRTLTLNTKADISAVLAWKNGQFSFEQADVAAVMRQIARWYNVDIRYEGPPPHREFHGGIGRDFTLQQVLEALEKTGVHCRLEERTVIVEKSPE</sequence>
<dbReference type="Pfam" id="PF04773">
    <property type="entry name" value="FecR"/>
    <property type="match status" value="1"/>
</dbReference>
<dbReference type="Gene3D" id="2.60.120.1440">
    <property type="match status" value="1"/>
</dbReference>
<keyword evidence="1" id="KW-0812">Transmembrane</keyword>
<dbReference type="RefSeq" id="WP_188951369.1">
    <property type="nucleotide sequence ID" value="NZ_BMIB01000002.1"/>
</dbReference>
<evidence type="ECO:0000256" key="1">
    <source>
        <dbReference type="SAM" id="Phobius"/>
    </source>
</evidence>
<comment type="caution">
    <text evidence="4">The sequence shown here is derived from an EMBL/GenBank/DDBJ whole genome shotgun (WGS) entry which is preliminary data.</text>
</comment>
<dbReference type="EMBL" id="BMIB01000002">
    <property type="protein sequence ID" value="GGH63546.1"/>
    <property type="molecule type" value="Genomic_DNA"/>
</dbReference>
<dbReference type="Pfam" id="PF16344">
    <property type="entry name" value="FecR_C"/>
    <property type="match status" value="1"/>
</dbReference>
<keyword evidence="1" id="KW-1133">Transmembrane helix</keyword>
<dbReference type="Proteomes" id="UP000627292">
    <property type="component" value="Unassembled WGS sequence"/>
</dbReference>
<dbReference type="AlphaFoldDB" id="A0A917MTP4"/>
<evidence type="ECO:0000313" key="4">
    <source>
        <dbReference type="EMBL" id="GGH63546.1"/>
    </source>
</evidence>
<dbReference type="PANTHER" id="PTHR30273:SF2">
    <property type="entry name" value="PROTEIN FECR"/>
    <property type="match status" value="1"/>
</dbReference>
<proteinExistence type="predicted"/>
<protein>
    <recommendedName>
        <fullName evidence="6">FecR family protein</fullName>
    </recommendedName>
</protein>
<evidence type="ECO:0000259" key="3">
    <source>
        <dbReference type="Pfam" id="PF16344"/>
    </source>
</evidence>
<dbReference type="InterPro" id="IPR032508">
    <property type="entry name" value="FecR_C"/>
</dbReference>
<dbReference type="GO" id="GO:0016989">
    <property type="term" value="F:sigma factor antagonist activity"/>
    <property type="evidence" value="ECO:0007669"/>
    <property type="project" value="TreeGrafter"/>
</dbReference>
<dbReference type="PANTHER" id="PTHR30273">
    <property type="entry name" value="PERIPLASMIC SIGNAL SENSOR AND SIGMA FACTOR ACTIVATOR FECR-RELATED"/>
    <property type="match status" value="1"/>
</dbReference>
<accession>A0A917MTP4</accession>
<evidence type="ECO:0000259" key="2">
    <source>
        <dbReference type="Pfam" id="PF04773"/>
    </source>
</evidence>
<reference evidence="4" key="2">
    <citation type="submission" date="2020-09" db="EMBL/GenBank/DDBJ databases">
        <authorList>
            <person name="Sun Q."/>
            <person name="Zhou Y."/>
        </authorList>
    </citation>
    <scope>NUCLEOTIDE SEQUENCE</scope>
    <source>
        <strain evidence="4">CGMCC 1.15290</strain>
    </source>
</reference>